<feature type="compositionally biased region" description="Polar residues" evidence="1">
    <location>
        <begin position="315"/>
        <end position="327"/>
    </location>
</feature>
<feature type="region of interest" description="Disordered" evidence="1">
    <location>
        <begin position="204"/>
        <end position="236"/>
    </location>
</feature>
<feature type="region of interest" description="Disordered" evidence="1">
    <location>
        <begin position="29"/>
        <end position="65"/>
    </location>
</feature>
<evidence type="ECO:0000256" key="1">
    <source>
        <dbReference type="SAM" id="MobiDB-lite"/>
    </source>
</evidence>
<dbReference type="AlphaFoldDB" id="A0AAN8F0X3"/>
<evidence type="ECO:0000313" key="2">
    <source>
        <dbReference type="EMBL" id="KAK5971096.1"/>
    </source>
</evidence>
<keyword evidence="3" id="KW-1185">Reference proteome</keyword>
<feature type="region of interest" description="Disordered" evidence="1">
    <location>
        <begin position="310"/>
        <end position="333"/>
    </location>
</feature>
<proteinExistence type="predicted"/>
<evidence type="ECO:0000313" key="3">
    <source>
        <dbReference type="Proteomes" id="UP001331761"/>
    </source>
</evidence>
<name>A0AAN8F0X3_TRICO</name>
<protein>
    <submittedName>
        <fullName evidence="2">Uncharacterized protein</fullName>
    </submittedName>
</protein>
<comment type="caution">
    <text evidence="2">The sequence shown here is derived from an EMBL/GenBank/DDBJ whole genome shotgun (WGS) entry which is preliminary data.</text>
</comment>
<organism evidence="2 3">
    <name type="scientific">Trichostrongylus colubriformis</name>
    <name type="common">Black scour worm</name>
    <dbReference type="NCBI Taxonomy" id="6319"/>
    <lineage>
        <taxon>Eukaryota</taxon>
        <taxon>Metazoa</taxon>
        <taxon>Ecdysozoa</taxon>
        <taxon>Nematoda</taxon>
        <taxon>Chromadorea</taxon>
        <taxon>Rhabditida</taxon>
        <taxon>Rhabditina</taxon>
        <taxon>Rhabditomorpha</taxon>
        <taxon>Strongyloidea</taxon>
        <taxon>Trichostrongylidae</taxon>
        <taxon>Trichostrongylus</taxon>
    </lineage>
</organism>
<feature type="compositionally biased region" description="Basic and acidic residues" evidence="1">
    <location>
        <begin position="219"/>
        <end position="230"/>
    </location>
</feature>
<dbReference type="EMBL" id="WIXE01018242">
    <property type="protein sequence ID" value="KAK5971096.1"/>
    <property type="molecule type" value="Genomic_DNA"/>
</dbReference>
<reference evidence="2 3" key="1">
    <citation type="submission" date="2019-10" db="EMBL/GenBank/DDBJ databases">
        <title>Assembly and Annotation for the nematode Trichostrongylus colubriformis.</title>
        <authorList>
            <person name="Martin J."/>
        </authorList>
    </citation>
    <scope>NUCLEOTIDE SEQUENCE [LARGE SCALE GENOMIC DNA]</scope>
    <source>
        <strain evidence="2">G859</strain>
        <tissue evidence="2">Whole worm</tissue>
    </source>
</reference>
<gene>
    <name evidence="2" type="ORF">GCK32_006360</name>
</gene>
<dbReference type="Proteomes" id="UP001331761">
    <property type="component" value="Unassembled WGS sequence"/>
</dbReference>
<sequence length="333" mass="36624">MGKVNRRLGKEHQIIRSLDEKRDISVGTNISNVTEKTPHVIPTAPDADGGRAAGGLLSPSTRRSYSAERPEIIHTHSYHEGVYGKHETHGKDRKKSPEKAAIFHEFTFEGINPKSHEVAEDRKPKGSQALKPVKAMEVLERHQEFDGHLNKEKKKPAAIGEGTYAIPKGEEHPSVAHPVSPATPTFHKGFVHEMARKLEQTLAEETAKKPTPGQSPKIKPMDRSWQKAHDTSIGSGVIPSGFQLSKGSADVPKLSVHEAVRTFEQATSHQQSHEQQVHVVEASNDFKESKRQRMVSIGTPESINLEEIDLPRWSPNHNNGSVTTTSGVALPSG</sequence>
<accession>A0AAN8F0X3</accession>